<protein>
    <submittedName>
        <fullName evidence="1">Uncharacterized protein</fullName>
    </submittedName>
</protein>
<name>A0ABQ6CMF7_9HYPH</name>
<sequence length="73" mass="7792">MTTSPEEFPIVFGGPALDAILAACDAAGSDTKRRLAVENGEVVAAEMLDEKVQAARGRARRALYRIVIGRTSM</sequence>
<proteinExistence type="predicted"/>
<comment type="caution">
    <text evidence="1">The sequence shown here is derived from an EMBL/GenBank/DDBJ whole genome shotgun (WGS) entry which is preliminary data.</text>
</comment>
<organism evidence="1 2">
    <name type="scientific">Labrys miyagiensis</name>
    <dbReference type="NCBI Taxonomy" id="346912"/>
    <lineage>
        <taxon>Bacteria</taxon>
        <taxon>Pseudomonadati</taxon>
        <taxon>Pseudomonadota</taxon>
        <taxon>Alphaproteobacteria</taxon>
        <taxon>Hyphomicrobiales</taxon>
        <taxon>Xanthobacteraceae</taxon>
        <taxon>Labrys</taxon>
    </lineage>
</organism>
<evidence type="ECO:0000313" key="2">
    <source>
        <dbReference type="Proteomes" id="UP001156882"/>
    </source>
</evidence>
<reference evidence="2" key="1">
    <citation type="journal article" date="2019" name="Int. J. Syst. Evol. Microbiol.">
        <title>The Global Catalogue of Microorganisms (GCM) 10K type strain sequencing project: providing services to taxonomists for standard genome sequencing and annotation.</title>
        <authorList>
            <consortium name="The Broad Institute Genomics Platform"/>
            <consortium name="The Broad Institute Genome Sequencing Center for Infectious Disease"/>
            <person name="Wu L."/>
            <person name="Ma J."/>
        </authorList>
    </citation>
    <scope>NUCLEOTIDE SEQUENCE [LARGE SCALE GENOMIC DNA]</scope>
    <source>
        <strain evidence="2">NBRC 101365</strain>
    </source>
</reference>
<keyword evidence="2" id="KW-1185">Reference proteome</keyword>
<evidence type="ECO:0000313" key="1">
    <source>
        <dbReference type="EMBL" id="GLS21542.1"/>
    </source>
</evidence>
<gene>
    <name evidence="1" type="ORF">GCM10007874_45590</name>
</gene>
<dbReference type="EMBL" id="BSPC01000051">
    <property type="protein sequence ID" value="GLS21542.1"/>
    <property type="molecule type" value="Genomic_DNA"/>
</dbReference>
<accession>A0ABQ6CMF7</accession>
<dbReference type="Proteomes" id="UP001156882">
    <property type="component" value="Unassembled WGS sequence"/>
</dbReference>